<reference evidence="1 2" key="1">
    <citation type="journal article" date="2024" name="Front Chem Biol">
        <title>Unveiling the potential of Daldinia eschscholtzii MFLUCC 19-0629 through bioactivity and bioinformatics studies for enhanced sustainable agriculture production.</title>
        <authorList>
            <person name="Brooks S."/>
            <person name="Weaver J.A."/>
            <person name="Klomchit A."/>
            <person name="Alharthi S.A."/>
            <person name="Onlamun T."/>
            <person name="Nurani R."/>
            <person name="Vong T.K."/>
            <person name="Alberti F."/>
            <person name="Greco C."/>
        </authorList>
    </citation>
    <scope>NUCLEOTIDE SEQUENCE [LARGE SCALE GENOMIC DNA]</scope>
    <source>
        <strain evidence="1">MFLUCC 19-0629</strain>
    </source>
</reference>
<keyword evidence="2" id="KW-1185">Reference proteome</keyword>
<dbReference type="Proteomes" id="UP001369815">
    <property type="component" value="Unassembled WGS sequence"/>
</dbReference>
<dbReference type="InterPro" id="IPR039731">
    <property type="entry name" value="Rce1"/>
</dbReference>
<dbReference type="GO" id="GO:0005789">
    <property type="term" value="C:endoplasmic reticulum membrane"/>
    <property type="evidence" value="ECO:0007669"/>
    <property type="project" value="InterPro"/>
</dbReference>
<name>A0AAX6MJT5_9PEZI</name>
<dbReference type="GO" id="GO:0071586">
    <property type="term" value="P:CAAX-box protein processing"/>
    <property type="evidence" value="ECO:0007669"/>
    <property type="project" value="InterPro"/>
</dbReference>
<organism evidence="1 2">
    <name type="scientific">Daldinia eschscholtzii</name>
    <dbReference type="NCBI Taxonomy" id="292717"/>
    <lineage>
        <taxon>Eukaryota</taxon>
        <taxon>Fungi</taxon>
        <taxon>Dikarya</taxon>
        <taxon>Ascomycota</taxon>
        <taxon>Pezizomycotina</taxon>
        <taxon>Sordariomycetes</taxon>
        <taxon>Xylariomycetidae</taxon>
        <taxon>Xylariales</taxon>
        <taxon>Hypoxylaceae</taxon>
        <taxon>Daldinia</taxon>
    </lineage>
</organism>
<dbReference type="EMBL" id="JBANMG010000005">
    <property type="protein sequence ID" value="KAK6952736.1"/>
    <property type="molecule type" value="Genomic_DNA"/>
</dbReference>
<dbReference type="PANTHER" id="PTHR13046">
    <property type="entry name" value="PROTEASE U48 CAAX PRENYL PROTEASE RCE1"/>
    <property type="match status" value="1"/>
</dbReference>
<dbReference type="GO" id="GO:0004222">
    <property type="term" value="F:metalloendopeptidase activity"/>
    <property type="evidence" value="ECO:0007669"/>
    <property type="project" value="InterPro"/>
</dbReference>
<dbReference type="PANTHER" id="PTHR13046:SF0">
    <property type="entry name" value="CAAX PRENYL PROTEASE 2"/>
    <property type="match status" value="1"/>
</dbReference>
<protein>
    <submittedName>
        <fullName evidence="1">Uncharacterized protein</fullName>
    </submittedName>
</protein>
<proteinExistence type="predicted"/>
<accession>A0AAX6MJT5</accession>
<evidence type="ECO:0000313" key="1">
    <source>
        <dbReference type="EMBL" id="KAK6952736.1"/>
    </source>
</evidence>
<gene>
    <name evidence="1" type="ORF">Daesc_005030</name>
</gene>
<dbReference type="AlphaFoldDB" id="A0AAX6MJT5"/>
<evidence type="ECO:0000313" key="2">
    <source>
        <dbReference type="Proteomes" id="UP001369815"/>
    </source>
</evidence>
<comment type="caution">
    <text evidence="1">The sequence shown here is derived from an EMBL/GenBank/DDBJ whole genome shotgun (WGS) entry which is preliminary data.</text>
</comment>
<sequence length="185" mass="20507">MPTIPGFISRYFTKEQREPSRTLSRDAPSVIRARIASVSLTCVACSTITFVILTSQDRATTAEALHALGYWPLGLVETARCLLLTAILFAGPLYERLVVDEGWRDWLSLKPLSDLFGELTTWRNIVAASQATSPYIMMRNIGPLYGRNALSFGLRAAYARSPDFRDYHRLLVASSIRAGALAPLL</sequence>